<feature type="signal peptide" evidence="3">
    <location>
        <begin position="1"/>
        <end position="32"/>
    </location>
</feature>
<gene>
    <name evidence="6" type="ORF">DWY26_08980</name>
</gene>
<keyword evidence="2" id="KW-0798">TonB box</keyword>
<evidence type="ECO:0000256" key="1">
    <source>
        <dbReference type="PROSITE-ProRule" id="PRU01360"/>
    </source>
</evidence>
<dbReference type="GO" id="GO:0009279">
    <property type="term" value="C:cell outer membrane"/>
    <property type="evidence" value="ECO:0007669"/>
    <property type="project" value="UniProtKB-SubCell"/>
</dbReference>
<reference evidence="6 7" key="1">
    <citation type="submission" date="2018-08" db="EMBL/GenBank/DDBJ databases">
        <title>A genome reference for cultivated species of the human gut microbiota.</title>
        <authorList>
            <person name="Zou Y."/>
            <person name="Xue W."/>
            <person name="Luo G."/>
        </authorList>
    </citation>
    <scope>NUCLEOTIDE SEQUENCE [LARGE SCALE GENOMIC DNA]</scope>
    <source>
        <strain evidence="6 7">AF24-29LB</strain>
    </source>
</reference>
<sequence length="1079" mass="121147">MKNEKHKVNSLVKRVCLVLSLLTPGSSMMVIASDEIAIVQQTGNITVTGTVVDQTGEPVIGVNVLVKGSTNGTITDIDGKFSLKGVSPNSILTVSYIGYKTETVNLNGKKVLQIILKEDSEMLNEVVVVGYGTQKKVNMSGAVDAVSSKVLENRSLSNAGLGLQGAVPNLNITVTDGNANSSPKYNIRGIGSINSDSAEPLILVDNIPVTADEFSRMNANDIENVSVLKDASSAAIYGARAAFGVILVTTKSAKSEKISVAVNAYYSTRKITRLPEHVTDPYQVMTIQNQARTYSFYTEEQMAEAQKRVNDPSLPAVIVDPSDPNKWAYYGQTDWMDETYKNAAPSYTVNFNIAQRTKKAGYYLSGEYYRQDGMFKKGNDIYDRYNMRAKVDFQLTNWLNISNNTSFAFRKYDKPNIDMESFFHEVNRKSTLDVVRNPDGTYTKSGGAILGLLENGGRSINDRRDFSTTFAATIDLLKDVWQIKADATFRRDSERTRRASLPYSYKQGPEMALEQNTTTSSARNDSQFYDNNVFNIYTDFHKTFAGQHFVQAMVGFNQENTRTNSYWSSRDQLISTSFPTIELATGTVKTSESITDWSVRGAFFRLNYVFDNRYIVEFNGRYDGSSPFPKNDRYSFFPSVSAAWNVSQEKFMENLKNKIGLNTMKLRGSYGSLGNQNVGAYAFSPQMKAEESKWILDGKKPLQVIMPGIVSSSLTWEQVRTINGGIDLGFLNNRLTAGFDYYVRYTEGMLTKGKSLPSVLGTSEPKENAADLKTRGWELSLAWRDQFNLADSPFSYGVRFIISDSRSFITKFDNYVWDTDKNGNKIRTSIWTNDNHYVGKELGEIWGLTTEGFFQNEEELANHADQTKVGEDDMGYKFYVGDLKFKDINGDKEISNGKGTLADPGDFKKIGNSSIRLPYSIDMDANWKGFDLRIFLQGVGKRDWYAGGGNHYFWGIYAQPWTNVQKGNLDHWTPENRNAYFPRVKPYIAESTGSELACPQTKYLQDASYLRLKNVTFGYTLPKTWTSKVGIERVRFYFSGENLCELQHLKANLDPEALDSSSKTYPLQRSFTFGVNLNF</sequence>
<keyword evidence="1 2" id="KW-0472">Membrane</keyword>
<dbReference type="Pfam" id="PF13715">
    <property type="entry name" value="CarbopepD_reg_2"/>
    <property type="match status" value="1"/>
</dbReference>
<evidence type="ECO:0000256" key="2">
    <source>
        <dbReference type="RuleBase" id="RU003357"/>
    </source>
</evidence>
<name>A0A412FV06_9BACE</name>
<dbReference type="InterPro" id="IPR039426">
    <property type="entry name" value="TonB-dep_rcpt-like"/>
</dbReference>
<dbReference type="InterPro" id="IPR037066">
    <property type="entry name" value="Plug_dom_sf"/>
</dbReference>
<dbReference type="PROSITE" id="PS52016">
    <property type="entry name" value="TONB_DEPENDENT_REC_3"/>
    <property type="match status" value="1"/>
</dbReference>
<dbReference type="InterPro" id="IPR023997">
    <property type="entry name" value="TonB-dep_OMP_SusC/RagA_CS"/>
</dbReference>
<evidence type="ECO:0000259" key="5">
    <source>
        <dbReference type="Pfam" id="PF07715"/>
    </source>
</evidence>
<feature type="domain" description="TonB-dependent receptor-like beta-barrel" evidence="4">
    <location>
        <begin position="454"/>
        <end position="827"/>
    </location>
</feature>
<dbReference type="NCBIfam" id="TIGR04057">
    <property type="entry name" value="SusC_RagA_signa"/>
    <property type="match status" value="1"/>
</dbReference>
<evidence type="ECO:0000313" key="7">
    <source>
        <dbReference type="Proteomes" id="UP000284205"/>
    </source>
</evidence>
<keyword evidence="3" id="KW-0732">Signal</keyword>
<keyword evidence="1" id="KW-0998">Cell outer membrane</keyword>
<dbReference type="AlphaFoldDB" id="A0A412FV06"/>
<keyword evidence="6" id="KW-0675">Receptor</keyword>
<evidence type="ECO:0000259" key="4">
    <source>
        <dbReference type="Pfam" id="PF00593"/>
    </source>
</evidence>
<feature type="chain" id="PRO_5019033507" evidence="3">
    <location>
        <begin position="33"/>
        <end position="1079"/>
    </location>
</feature>
<keyword evidence="1" id="KW-1134">Transmembrane beta strand</keyword>
<keyword evidence="1" id="KW-0813">Transport</keyword>
<feature type="domain" description="TonB-dependent receptor plug" evidence="5">
    <location>
        <begin position="136"/>
        <end position="245"/>
    </location>
</feature>
<comment type="subcellular location">
    <subcellularLocation>
        <location evidence="1">Cell outer membrane</location>
        <topology evidence="1">Multi-pass membrane protein</topology>
    </subcellularLocation>
</comment>
<dbReference type="Gene3D" id="2.60.40.1120">
    <property type="entry name" value="Carboxypeptidase-like, regulatory domain"/>
    <property type="match status" value="1"/>
</dbReference>
<evidence type="ECO:0000313" key="6">
    <source>
        <dbReference type="EMBL" id="RGR71940.1"/>
    </source>
</evidence>
<dbReference type="Pfam" id="PF07715">
    <property type="entry name" value="Plug"/>
    <property type="match status" value="1"/>
</dbReference>
<comment type="caution">
    <text evidence="6">The sequence shown here is derived from an EMBL/GenBank/DDBJ whole genome shotgun (WGS) entry which is preliminary data.</text>
</comment>
<dbReference type="FunFam" id="2.60.40.1120:FF:000003">
    <property type="entry name" value="Outer membrane protein Omp121"/>
    <property type="match status" value="1"/>
</dbReference>
<dbReference type="InterPro" id="IPR012910">
    <property type="entry name" value="Plug_dom"/>
</dbReference>
<dbReference type="NCBIfam" id="TIGR04056">
    <property type="entry name" value="OMP_RagA_SusC"/>
    <property type="match status" value="1"/>
</dbReference>
<accession>A0A412FV06</accession>
<dbReference type="Pfam" id="PF00593">
    <property type="entry name" value="TonB_dep_Rec_b-barrel"/>
    <property type="match status" value="1"/>
</dbReference>
<dbReference type="Proteomes" id="UP000284205">
    <property type="component" value="Unassembled WGS sequence"/>
</dbReference>
<dbReference type="EMBL" id="QRUO01000007">
    <property type="protein sequence ID" value="RGR71940.1"/>
    <property type="molecule type" value="Genomic_DNA"/>
</dbReference>
<dbReference type="RefSeq" id="WP_122139215.1">
    <property type="nucleotide sequence ID" value="NZ_JADMTZ010000004.1"/>
</dbReference>
<keyword evidence="1" id="KW-0812">Transmembrane</keyword>
<dbReference type="SUPFAM" id="SSF49464">
    <property type="entry name" value="Carboxypeptidase regulatory domain-like"/>
    <property type="match status" value="1"/>
</dbReference>
<protein>
    <submittedName>
        <fullName evidence="6">TonB-dependent receptor</fullName>
    </submittedName>
</protein>
<dbReference type="Gene3D" id="2.170.130.10">
    <property type="entry name" value="TonB-dependent receptor, plug domain"/>
    <property type="match status" value="1"/>
</dbReference>
<dbReference type="SUPFAM" id="SSF56935">
    <property type="entry name" value="Porins"/>
    <property type="match status" value="1"/>
</dbReference>
<proteinExistence type="inferred from homology"/>
<dbReference type="InterPro" id="IPR000531">
    <property type="entry name" value="Beta-barrel_TonB"/>
</dbReference>
<evidence type="ECO:0000256" key="3">
    <source>
        <dbReference type="SAM" id="SignalP"/>
    </source>
</evidence>
<organism evidence="6 7">
    <name type="scientific">Bacteroides caccae</name>
    <dbReference type="NCBI Taxonomy" id="47678"/>
    <lineage>
        <taxon>Bacteria</taxon>
        <taxon>Pseudomonadati</taxon>
        <taxon>Bacteroidota</taxon>
        <taxon>Bacteroidia</taxon>
        <taxon>Bacteroidales</taxon>
        <taxon>Bacteroidaceae</taxon>
        <taxon>Bacteroides</taxon>
    </lineage>
</organism>
<dbReference type="InterPro" id="IPR008969">
    <property type="entry name" value="CarboxyPept-like_regulatory"/>
</dbReference>
<dbReference type="InterPro" id="IPR023996">
    <property type="entry name" value="TonB-dep_OMP_SusC/RagA"/>
</dbReference>
<comment type="similarity">
    <text evidence="1 2">Belongs to the TonB-dependent receptor family.</text>
</comment>